<feature type="domain" description="HTH cro/C1-type" evidence="1">
    <location>
        <begin position="63"/>
        <end position="114"/>
    </location>
</feature>
<dbReference type="SMART" id="SM00530">
    <property type="entry name" value="HTH_XRE"/>
    <property type="match status" value="1"/>
</dbReference>
<dbReference type="SUPFAM" id="SSF47413">
    <property type="entry name" value="lambda repressor-like DNA-binding domains"/>
    <property type="match status" value="1"/>
</dbReference>
<sequence>MSYVKDFTTVYTIGNRNYEITAPARFDDETNQPIYDAELDERASEMARQAYRDDMGLLSPTELKKYRAKVGLSQRNLAELTGLSPNTIALYEAGAFPTPANNKMLKYLINDDELLRQYIMDDTNNYSNDLVAKVKAYLQQEDIVVIDQSFQPKFTAVQLANWLRVENYFGRELDENVEPLTQMKLIKLLYFAYGRYLVKTHNKLFASSIVHLQYGPVITEVHSKFKGLTVLDTGKPSKEAFDDYNLVSKDSDISHLLRLVNEDYINYSASGLSQKTHQPGSPWSLTDDGKIIKDQLIFDTFSNGLEE</sequence>
<dbReference type="InterPro" id="IPR025272">
    <property type="entry name" value="SocA_Panacea"/>
</dbReference>
<proteinExistence type="predicted"/>
<gene>
    <name evidence="2" type="ORF">PF586_02170</name>
</gene>
<dbReference type="Proteomes" id="UP001210502">
    <property type="component" value="Unassembled WGS sequence"/>
</dbReference>
<dbReference type="InterPro" id="IPR001387">
    <property type="entry name" value="Cro/C1-type_HTH"/>
</dbReference>
<evidence type="ECO:0000259" key="1">
    <source>
        <dbReference type="PROSITE" id="PS50943"/>
    </source>
</evidence>
<dbReference type="GO" id="GO:0003677">
    <property type="term" value="F:DNA binding"/>
    <property type="evidence" value="ECO:0007669"/>
    <property type="project" value="InterPro"/>
</dbReference>
<dbReference type="RefSeq" id="WP_260264545.1">
    <property type="nucleotide sequence ID" value="NZ_JAQIEY010000004.1"/>
</dbReference>
<dbReference type="EMBL" id="JAQIEY010000004">
    <property type="protein sequence ID" value="MDA3767299.1"/>
    <property type="molecule type" value="Genomic_DNA"/>
</dbReference>
<name>A0AAW5YWN5_9LACO</name>
<dbReference type="PROSITE" id="PS50943">
    <property type="entry name" value="HTH_CROC1"/>
    <property type="match status" value="1"/>
</dbReference>
<dbReference type="Pfam" id="PF01381">
    <property type="entry name" value="HTH_3"/>
    <property type="match status" value="1"/>
</dbReference>
<reference evidence="2" key="1">
    <citation type="submission" date="2023-01" db="EMBL/GenBank/DDBJ databases">
        <title>Sequencing of the bacterial strains from artisanal fermented milk Matsoni.</title>
        <authorList>
            <person name="Rozman V."/>
            <person name="Accetto T."/>
            <person name="Bogovic Matijasic B."/>
        </authorList>
    </citation>
    <scope>NUCLEOTIDE SEQUENCE</scope>
    <source>
        <strain evidence="2">Lbl333</strain>
    </source>
</reference>
<evidence type="ECO:0000313" key="2">
    <source>
        <dbReference type="EMBL" id="MDA3767299.1"/>
    </source>
</evidence>
<dbReference type="Gene3D" id="1.10.260.40">
    <property type="entry name" value="lambda repressor-like DNA-binding domains"/>
    <property type="match status" value="1"/>
</dbReference>
<organism evidence="2 3">
    <name type="scientific">Lactobacillus delbrueckii</name>
    <dbReference type="NCBI Taxonomy" id="1584"/>
    <lineage>
        <taxon>Bacteria</taxon>
        <taxon>Bacillati</taxon>
        <taxon>Bacillota</taxon>
        <taxon>Bacilli</taxon>
        <taxon>Lactobacillales</taxon>
        <taxon>Lactobacillaceae</taxon>
        <taxon>Lactobacillus</taxon>
    </lineage>
</organism>
<dbReference type="Pfam" id="PF13274">
    <property type="entry name" value="SocA_Panacea"/>
    <property type="match status" value="1"/>
</dbReference>
<dbReference type="InterPro" id="IPR010982">
    <property type="entry name" value="Lambda_DNA-bd_dom_sf"/>
</dbReference>
<dbReference type="AlphaFoldDB" id="A0AAW5YWN5"/>
<accession>A0AAW5YWN5</accession>
<evidence type="ECO:0000313" key="3">
    <source>
        <dbReference type="Proteomes" id="UP001210502"/>
    </source>
</evidence>
<dbReference type="CDD" id="cd00093">
    <property type="entry name" value="HTH_XRE"/>
    <property type="match status" value="1"/>
</dbReference>
<protein>
    <submittedName>
        <fullName evidence="2">DUF4065 domain-containing protein</fullName>
    </submittedName>
</protein>
<comment type="caution">
    <text evidence="2">The sequence shown here is derived from an EMBL/GenBank/DDBJ whole genome shotgun (WGS) entry which is preliminary data.</text>
</comment>